<dbReference type="NCBIfam" id="TIGR00040">
    <property type="entry name" value="yfcE"/>
    <property type="match status" value="1"/>
</dbReference>
<dbReference type="GO" id="GO:0046872">
    <property type="term" value="F:metal ion binding"/>
    <property type="evidence" value="ECO:0007669"/>
    <property type="project" value="UniProtKB-KW"/>
</dbReference>
<dbReference type="Proteomes" id="UP000178935">
    <property type="component" value="Unassembled WGS sequence"/>
</dbReference>
<dbReference type="Pfam" id="PF12850">
    <property type="entry name" value="Metallophos_2"/>
    <property type="match status" value="1"/>
</dbReference>
<dbReference type="EC" id="3.1.4.-" evidence="2"/>
<sequence length="178" mass="20558">MKFAIVSDSHNNVKNFKKIIVFLNKENIKLILHCGDIGSPEFLEESLQDFDGKFFGVLGNMDRDYRILVVDYNKIKNVKIEERVLEIPIDKKMTAITHYPETARSLAESGKYNLVFYGHTHKPWLDSLKLASESGEEKKCLLVNPGETAGQIFKPCFAIYDTEKDFLELKILERLEQR</sequence>
<dbReference type="GO" id="GO:0016787">
    <property type="term" value="F:hydrolase activity"/>
    <property type="evidence" value="ECO:0007669"/>
    <property type="project" value="UniProtKB-UniRule"/>
</dbReference>
<keyword evidence="2" id="KW-0479">Metal-binding</keyword>
<proteinExistence type="inferred from homology"/>
<evidence type="ECO:0000256" key="1">
    <source>
        <dbReference type="ARBA" id="ARBA00008950"/>
    </source>
</evidence>
<evidence type="ECO:0000259" key="3">
    <source>
        <dbReference type="Pfam" id="PF12850"/>
    </source>
</evidence>
<dbReference type="InterPro" id="IPR029052">
    <property type="entry name" value="Metallo-depent_PP-like"/>
</dbReference>
<protein>
    <recommendedName>
        <fullName evidence="2">Phosphoesterase</fullName>
        <ecNumber evidence="2">3.1.4.-</ecNumber>
    </recommendedName>
</protein>
<dbReference type="PANTHER" id="PTHR43165">
    <property type="entry name" value="METALLOPHOSPHOESTERASE"/>
    <property type="match status" value="1"/>
</dbReference>
<dbReference type="SUPFAM" id="SSF56300">
    <property type="entry name" value="Metallo-dependent phosphatases"/>
    <property type="match status" value="1"/>
</dbReference>
<comment type="caution">
    <text evidence="4">The sequence shown here is derived from an EMBL/GenBank/DDBJ whole genome shotgun (WGS) entry which is preliminary data.</text>
</comment>
<name>A0A1G2JL89_9BACT</name>
<gene>
    <name evidence="4" type="ORF">A2561_03465</name>
</gene>
<comment type="similarity">
    <text evidence="1 2">Belongs to the metallophosphoesterase superfamily. YfcE family.</text>
</comment>
<dbReference type="AlphaFoldDB" id="A0A1G2JL89"/>
<organism evidence="4 5">
    <name type="scientific">Candidatus Staskawiczbacteria bacterium RIFOXYD1_FULL_32_13</name>
    <dbReference type="NCBI Taxonomy" id="1802234"/>
    <lineage>
        <taxon>Bacteria</taxon>
        <taxon>Candidatus Staskawicziibacteriota</taxon>
    </lineage>
</organism>
<dbReference type="PANTHER" id="PTHR43165:SF1">
    <property type="entry name" value="PHOSPHODIESTERASE MJ0936"/>
    <property type="match status" value="1"/>
</dbReference>
<dbReference type="InterPro" id="IPR000979">
    <property type="entry name" value="Phosphodiesterase_MJ0936/Vps29"/>
</dbReference>
<dbReference type="InterPro" id="IPR024654">
    <property type="entry name" value="Calcineurin-like_PHP_lpxH"/>
</dbReference>
<evidence type="ECO:0000313" key="4">
    <source>
        <dbReference type="EMBL" id="OGZ87723.1"/>
    </source>
</evidence>
<dbReference type="InterPro" id="IPR053193">
    <property type="entry name" value="MetalloPDE_YfcE-like"/>
</dbReference>
<dbReference type="EMBL" id="MHPU01000039">
    <property type="protein sequence ID" value="OGZ87723.1"/>
    <property type="molecule type" value="Genomic_DNA"/>
</dbReference>
<reference evidence="4 5" key="1">
    <citation type="journal article" date="2016" name="Nat. Commun.">
        <title>Thousands of microbial genomes shed light on interconnected biogeochemical processes in an aquifer system.</title>
        <authorList>
            <person name="Anantharaman K."/>
            <person name="Brown C.T."/>
            <person name="Hug L.A."/>
            <person name="Sharon I."/>
            <person name="Castelle C.J."/>
            <person name="Probst A.J."/>
            <person name="Thomas B.C."/>
            <person name="Singh A."/>
            <person name="Wilkins M.J."/>
            <person name="Karaoz U."/>
            <person name="Brodie E.L."/>
            <person name="Williams K.H."/>
            <person name="Hubbard S.S."/>
            <person name="Banfield J.F."/>
        </authorList>
    </citation>
    <scope>NUCLEOTIDE SEQUENCE [LARGE SCALE GENOMIC DNA]</scope>
</reference>
<evidence type="ECO:0000256" key="2">
    <source>
        <dbReference type="RuleBase" id="RU362039"/>
    </source>
</evidence>
<comment type="cofactor">
    <cofactor evidence="2">
        <name>a divalent metal cation</name>
        <dbReference type="ChEBI" id="CHEBI:60240"/>
    </cofactor>
</comment>
<feature type="domain" description="Calcineurin-like phosphoesterase" evidence="3">
    <location>
        <begin position="1"/>
        <end position="164"/>
    </location>
</feature>
<evidence type="ECO:0000313" key="5">
    <source>
        <dbReference type="Proteomes" id="UP000178935"/>
    </source>
</evidence>
<dbReference type="Gene3D" id="3.60.21.10">
    <property type="match status" value="1"/>
</dbReference>
<accession>A0A1G2JL89</accession>